<dbReference type="AlphaFoldDB" id="A0A4S8LNA5"/>
<evidence type="ECO:0000313" key="2">
    <source>
        <dbReference type="Proteomes" id="UP000297245"/>
    </source>
</evidence>
<reference evidence="1 2" key="1">
    <citation type="journal article" date="2019" name="Nat. Ecol. Evol.">
        <title>Megaphylogeny resolves global patterns of mushroom evolution.</title>
        <authorList>
            <person name="Varga T."/>
            <person name="Krizsan K."/>
            <person name="Foldi C."/>
            <person name="Dima B."/>
            <person name="Sanchez-Garcia M."/>
            <person name="Sanchez-Ramirez S."/>
            <person name="Szollosi G.J."/>
            <person name="Szarkandi J.G."/>
            <person name="Papp V."/>
            <person name="Albert L."/>
            <person name="Andreopoulos W."/>
            <person name="Angelini C."/>
            <person name="Antonin V."/>
            <person name="Barry K.W."/>
            <person name="Bougher N.L."/>
            <person name="Buchanan P."/>
            <person name="Buyck B."/>
            <person name="Bense V."/>
            <person name="Catcheside P."/>
            <person name="Chovatia M."/>
            <person name="Cooper J."/>
            <person name="Damon W."/>
            <person name="Desjardin D."/>
            <person name="Finy P."/>
            <person name="Geml J."/>
            <person name="Haridas S."/>
            <person name="Hughes K."/>
            <person name="Justo A."/>
            <person name="Karasinski D."/>
            <person name="Kautmanova I."/>
            <person name="Kiss B."/>
            <person name="Kocsube S."/>
            <person name="Kotiranta H."/>
            <person name="LaButti K.M."/>
            <person name="Lechner B.E."/>
            <person name="Liimatainen K."/>
            <person name="Lipzen A."/>
            <person name="Lukacs Z."/>
            <person name="Mihaltcheva S."/>
            <person name="Morgado L.N."/>
            <person name="Niskanen T."/>
            <person name="Noordeloos M.E."/>
            <person name="Ohm R.A."/>
            <person name="Ortiz-Santana B."/>
            <person name="Ovrebo C."/>
            <person name="Racz N."/>
            <person name="Riley R."/>
            <person name="Savchenko A."/>
            <person name="Shiryaev A."/>
            <person name="Soop K."/>
            <person name="Spirin V."/>
            <person name="Szebenyi C."/>
            <person name="Tomsovsky M."/>
            <person name="Tulloss R.E."/>
            <person name="Uehling J."/>
            <person name="Grigoriev I.V."/>
            <person name="Vagvolgyi C."/>
            <person name="Papp T."/>
            <person name="Martin F.M."/>
            <person name="Miettinen O."/>
            <person name="Hibbett D.S."/>
            <person name="Nagy L.G."/>
        </authorList>
    </citation>
    <scope>NUCLEOTIDE SEQUENCE [LARGE SCALE GENOMIC DNA]</scope>
    <source>
        <strain evidence="1 2">CBS 962.96</strain>
    </source>
</reference>
<protein>
    <submittedName>
        <fullName evidence="1">Uncharacterized protein</fullName>
    </submittedName>
</protein>
<keyword evidence="2" id="KW-1185">Reference proteome</keyword>
<evidence type="ECO:0000313" key="1">
    <source>
        <dbReference type="EMBL" id="THU90453.1"/>
    </source>
</evidence>
<name>A0A4S8LNA5_DENBC</name>
<gene>
    <name evidence="1" type="ORF">K435DRAFT_781245</name>
</gene>
<dbReference type="Proteomes" id="UP000297245">
    <property type="component" value="Unassembled WGS sequence"/>
</dbReference>
<proteinExistence type="predicted"/>
<sequence>MSKSLTDNRALLLDGLTPLNSLSFPAAHYMYIVDFVHASSGPCARPYPLSAR</sequence>
<accession>A0A4S8LNA5</accession>
<dbReference type="EMBL" id="ML179335">
    <property type="protein sequence ID" value="THU90453.1"/>
    <property type="molecule type" value="Genomic_DNA"/>
</dbReference>
<organism evidence="1 2">
    <name type="scientific">Dendrothele bispora (strain CBS 962.96)</name>
    <dbReference type="NCBI Taxonomy" id="1314807"/>
    <lineage>
        <taxon>Eukaryota</taxon>
        <taxon>Fungi</taxon>
        <taxon>Dikarya</taxon>
        <taxon>Basidiomycota</taxon>
        <taxon>Agaricomycotina</taxon>
        <taxon>Agaricomycetes</taxon>
        <taxon>Agaricomycetidae</taxon>
        <taxon>Agaricales</taxon>
        <taxon>Agaricales incertae sedis</taxon>
        <taxon>Dendrothele</taxon>
    </lineage>
</organism>